<dbReference type="Proteomes" id="UP001595850">
    <property type="component" value="Unassembled WGS sequence"/>
</dbReference>
<gene>
    <name evidence="2" type="ORF">ACFOWE_01810</name>
</gene>
<name>A0ABV8I1C5_9ACTN</name>
<evidence type="ECO:0000313" key="2">
    <source>
        <dbReference type="EMBL" id="MFC4057011.1"/>
    </source>
</evidence>
<accession>A0ABV8I1C5</accession>
<feature type="region of interest" description="Disordered" evidence="1">
    <location>
        <begin position="154"/>
        <end position="458"/>
    </location>
</feature>
<protein>
    <submittedName>
        <fullName evidence="2">Uncharacterized protein</fullName>
    </submittedName>
</protein>
<comment type="caution">
    <text evidence="2">The sequence shown here is derived from an EMBL/GenBank/DDBJ whole genome shotgun (WGS) entry which is preliminary data.</text>
</comment>
<reference evidence="3" key="1">
    <citation type="journal article" date="2019" name="Int. J. Syst. Evol. Microbiol.">
        <title>The Global Catalogue of Microorganisms (GCM) 10K type strain sequencing project: providing services to taxonomists for standard genome sequencing and annotation.</title>
        <authorList>
            <consortium name="The Broad Institute Genomics Platform"/>
            <consortium name="The Broad Institute Genome Sequencing Center for Infectious Disease"/>
            <person name="Wu L."/>
            <person name="Ma J."/>
        </authorList>
    </citation>
    <scope>NUCLEOTIDE SEQUENCE [LARGE SCALE GENOMIC DNA]</scope>
    <source>
        <strain evidence="3">TBRC 4489</strain>
    </source>
</reference>
<keyword evidence="3" id="KW-1185">Reference proteome</keyword>
<organism evidence="2 3">
    <name type="scientific">Planomonospora corallina</name>
    <dbReference type="NCBI Taxonomy" id="1806052"/>
    <lineage>
        <taxon>Bacteria</taxon>
        <taxon>Bacillati</taxon>
        <taxon>Actinomycetota</taxon>
        <taxon>Actinomycetes</taxon>
        <taxon>Streptosporangiales</taxon>
        <taxon>Streptosporangiaceae</taxon>
        <taxon>Planomonospora</taxon>
    </lineage>
</organism>
<dbReference type="RefSeq" id="WP_377284966.1">
    <property type="nucleotide sequence ID" value="NZ_JBHSBM010000005.1"/>
</dbReference>
<feature type="compositionally biased region" description="Basic and acidic residues" evidence="1">
    <location>
        <begin position="439"/>
        <end position="458"/>
    </location>
</feature>
<dbReference type="EMBL" id="JBHSBM010000005">
    <property type="protein sequence ID" value="MFC4057011.1"/>
    <property type="molecule type" value="Genomic_DNA"/>
</dbReference>
<evidence type="ECO:0000313" key="3">
    <source>
        <dbReference type="Proteomes" id="UP001595850"/>
    </source>
</evidence>
<evidence type="ECO:0000256" key="1">
    <source>
        <dbReference type="SAM" id="MobiDB-lite"/>
    </source>
</evidence>
<feature type="region of interest" description="Disordered" evidence="1">
    <location>
        <begin position="68"/>
        <end position="137"/>
    </location>
</feature>
<feature type="compositionally biased region" description="Basic and acidic residues" evidence="1">
    <location>
        <begin position="410"/>
        <end position="427"/>
    </location>
</feature>
<sequence length="458" mass="49005">MSEVVPLPSFGEVFFDERGQERVLRVTWHDGTLVLSLWRGEMCTASFRMPLDDVARLVDTLDEGFVEAGGRYPDEVDEEGGGAAPAPAPAPAGHAEYPDPASLPGTGQYARPRPEDYAQPAQPQHYTDPAATQVSAPVEEPRPAAALGPNDVLVARGSVPPADAAPGRSPGYGPADVVPPENMIVGDSLPSAGPASWPQPGEQPYQVPEEPYGGRQAGQSDLFTPAGPPGADPFAPAAHRQPDAYGQPDPYAQPDAYAQADPYAQTQQADLFTPAASQPDPYEGRQAGQSDLFTPAGPPGADPFAPAAHRQPDAYGQPDPYAQPDAYAQADPYAQTQQGDRFGPPHSDGFPAQAQSTDPYGIPPVDRDPYGYPPPAQPDPYAFGDRQAPAPGHAADPYGMPPAYDQQGVDPHDPLNLRGQQHPEQRMSRPYVQDQPHSTGERLRPEQGYDERGERREW</sequence>
<proteinExistence type="predicted"/>
<feature type="compositionally biased region" description="Polar residues" evidence="1">
    <location>
        <begin position="121"/>
        <end position="135"/>
    </location>
</feature>